<feature type="compositionally biased region" description="Basic and acidic residues" evidence="1">
    <location>
        <begin position="489"/>
        <end position="505"/>
    </location>
</feature>
<evidence type="ECO:0000256" key="1">
    <source>
        <dbReference type="SAM" id="MobiDB-lite"/>
    </source>
</evidence>
<feature type="domain" description="PWWP" evidence="2">
    <location>
        <begin position="23"/>
        <end position="76"/>
    </location>
</feature>
<feature type="region of interest" description="Disordered" evidence="1">
    <location>
        <begin position="453"/>
        <end position="505"/>
    </location>
</feature>
<evidence type="ECO:0000313" key="4">
    <source>
        <dbReference type="Proteomes" id="UP000886653"/>
    </source>
</evidence>
<keyword evidence="4" id="KW-1185">Reference proteome</keyword>
<protein>
    <recommendedName>
        <fullName evidence="2">PWWP domain-containing protein</fullName>
    </recommendedName>
</protein>
<dbReference type="InterPro" id="IPR000313">
    <property type="entry name" value="PWWP_dom"/>
</dbReference>
<dbReference type="Gene3D" id="2.30.30.140">
    <property type="match status" value="1"/>
</dbReference>
<dbReference type="EMBL" id="MU167355">
    <property type="protein sequence ID" value="KAG0142236.1"/>
    <property type="molecule type" value="Genomic_DNA"/>
</dbReference>
<dbReference type="PANTHER" id="PTHR12550">
    <property type="entry name" value="HEPATOMA-DERIVED GROWTH FACTOR-RELATED"/>
    <property type="match status" value="1"/>
</dbReference>
<feature type="compositionally biased region" description="Polar residues" evidence="1">
    <location>
        <begin position="344"/>
        <end position="360"/>
    </location>
</feature>
<dbReference type="PROSITE" id="PS50812">
    <property type="entry name" value="PWWP"/>
    <property type="match status" value="1"/>
</dbReference>
<feature type="region of interest" description="Disordered" evidence="1">
    <location>
        <begin position="136"/>
        <end position="210"/>
    </location>
</feature>
<evidence type="ECO:0000259" key="2">
    <source>
        <dbReference type="PROSITE" id="PS50812"/>
    </source>
</evidence>
<dbReference type="Pfam" id="PF00855">
    <property type="entry name" value="PWWP"/>
    <property type="match status" value="1"/>
</dbReference>
<sequence length="505" mass="55835">MPIKGPRHSSASAAATETLTYEIRDIVLAKVKGHPAWPARIIDPHTAPINLQDERKIAQKNSYLVKFFKTGDHAWMNSKEMSKLDPPEIKAFIDNPNKKGADLRAAYQIALSPEKWEAELEAIAREHEDNLKALELDELEPENDDDEPALPSKTKPKRKRLSEPKTPRDSAKKRKSEVLQPTNGSVNASATPEPTPVTGPKKRGRKKEEVAPPIIEGVDTVRDWRHKLQRIFLGKIEVTDKMMPDIDQTFKDIEGFEMKTEWLTVLKRIGALEDGKVPLDDKYHIRHRSRQLQEQWRVLLGIGEEAQRSQPAIEASNDPAEIPALPAEDEAEEKAKEEKEAPAQPTTSEEPMEVEQSTPSVPLDISATDEKKVPSSTLSKKLPENTDMTVADKPSTTNGHASEEVVATIDTGVVTADTPVIKAGELNHVTNGHSIHKLDEEMKEVGKSPAVVTKADATADEDDDEKMDLSGSTPPELPTPEATVQAEVTSKKAGNDDLTVKETLM</sequence>
<feature type="compositionally biased region" description="Polar residues" evidence="1">
    <location>
        <begin position="179"/>
        <end position="192"/>
    </location>
</feature>
<name>A0A9P6T7S1_9BASI</name>
<dbReference type="Proteomes" id="UP000886653">
    <property type="component" value="Unassembled WGS sequence"/>
</dbReference>
<reference evidence="3" key="1">
    <citation type="submission" date="2013-11" db="EMBL/GenBank/DDBJ databases">
        <title>Genome sequence of the fusiform rust pathogen reveals effectors for host alternation and coevolution with pine.</title>
        <authorList>
            <consortium name="DOE Joint Genome Institute"/>
            <person name="Smith K."/>
            <person name="Pendleton A."/>
            <person name="Kubisiak T."/>
            <person name="Anderson C."/>
            <person name="Salamov A."/>
            <person name="Aerts A."/>
            <person name="Riley R."/>
            <person name="Clum A."/>
            <person name="Lindquist E."/>
            <person name="Ence D."/>
            <person name="Campbell M."/>
            <person name="Kronenberg Z."/>
            <person name="Feau N."/>
            <person name="Dhillon B."/>
            <person name="Hamelin R."/>
            <person name="Burleigh J."/>
            <person name="Smith J."/>
            <person name="Yandell M."/>
            <person name="Nelson C."/>
            <person name="Grigoriev I."/>
            <person name="Davis J."/>
        </authorList>
    </citation>
    <scope>NUCLEOTIDE SEQUENCE</scope>
    <source>
        <strain evidence="3">G11</strain>
    </source>
</reference>
<organism evidence="3 4">
    <name type="scientific">Cronartium quercuum f. sp. fusiforme G11</name>
    <dbReference type="NCBI Taxonomy" id="708437"/>
    <lineage>
        <taxon>Eukaryota</taxon>
        <taxon>Fungi</taxon>
        <taxon>Dikarya</taxon>
        <taxon>Basidiomycota</taxon>
        <taxon>Pucciniomycotina</taxon>
        <taxon>Pucciniomycetes</taxon>
        <taxon>Pucciniales</taxon>
        <taxon>Coleosporiaceae</taxon>
        <taxon>Cronartium</taxon>
    </lineage>
</organism>
<comment type="caution">
    <text evidence="3">The sequence shown here is derived from an EMBL/GenBank/DDBJ whole genome shotgun (WGS) entry which is preliminary data.</text>
</comment>
<dbReference type="SMART" id="SM00293">
    <property type="entry name" value="PWWP"/>
    <property type="match status" value="1"/>
</dbReference>
<accession>A0A9P6T7S1</accession>
<proteinExistence type="predicted"/>
<feature type="compositionally biased region" description="Basic and acidic residues" evidence="1">
    <location>
        <begin position="161"/>
        <end position="170"/>
    </location>
</feature>
<dbReference type="SUPFAM" id="SSF63748">
    <property type="entry name" value="Tudor/PWWP/MBT"/>
    <property type="match status" value="1"/>
</dbReference>
<evidence type="ECO:0000313" key="3">
    <source>
        <dbReference type="EMBL" id="KAG0142236.1"/>
    </source>
</evidence>
<feature type="compositionally biased region" description="Acidic residues" evidence="1">
    <location>
        <begin position="136"/>
        <end position="148"/>
    </location>
</feature>
<gene>
    <name evidence="3" type="ORF">CROQUDRAFT_242495</name>
</gene>
<dbReference type="AlphaFoldDB" id="A0A9P6T7S1"/>
<dbReference type="PANTHER" id="PTHR12550:SF70">
    <property type="entry name" value="JIL-1 ANCHORING AND STABILIZING PROTEIN, ISOFORM A"/>
    <property type="match status" value="1"/>
</dbReference>
<feature type="region of interest" description="Disordered" evidence="1">
    <location>
        <begin position="329"/>
        <end position="404"/>
    </location>
</feature>
<dbReference type="OrthoDB" id="2505115at2759"/>